<feature type="region of interest" description="Disordered" evidence="1">
    <location>
        <begin position="354"/>
        <end position="421"/>
    </location>
</feature>
<keyword evidence="2" id="KW-0472">Membrane</keyword>
<proteinExistence type="predicted"/>
<feature type="transmembrane region" description="Helical" evidence="2">
    <location>
        <begin position="432"/>
        <end position="451"/>
    </location>
</feature>
<evidence type="ECO:0000313" key="4">
    <source>
        <dbReference type="Proteomes" id="UP000186218"/>
    </source>
</evidence>
<feature type="transmembrane region" description="Helical" evidence="2">
    <location>
        <begin position="256"/>
        <end position="278"/>
    </location>
</feature>
<evidence type="ECO:0000256" key="2">
    <source>
        <dbReference type="SAM" id="Phobius"/>
    </source>
</evidence>
<evidence type="ECO:0000313" key="3">
    <source>
        <dbReference type="EMBL" id="SIR64395.1"/>
    </source>
</evidence>
<dbReference type="EMBL" id="FTNT01000001">
    <property type="protein sequence ID" value="SIR64395.1"/>
    <property type="molecule type" value="Genomic_DNA"/>
</dbReference>
<keyword evidence="2" id="KW-0812">Transmembrane</keyword>
<reference evidence="3 4" key="1">
    <citation type="submission" date="2017-01" db="EMBL/GenBank/DDBJ databases">
        <authorList>
            <person name="Mah S.A."/>
            <person name="Swanson W.J."/>
            <person name="Moy G.W."/>
            <person name="Vacquier V.D."/>
        </authorList>
    </citation>
    <scope>NUCLEOTIDE SEQUENCE [LARGE SCALE GENOMIC DNA]</scope>
    <source>
        <strain evidence="3 4">CPCC 203464</strain>
    </source>
</reference>
<organism evidence="3 4">
    <name type="scientific">Williamsia sterculiae</name>
    <dbReference type="NCBI Taxonomy" id="1344003"/>
    <lineage>
        <taxon>Bacteria</taxon>
        <taxon>Bacillati</taxon>
        <taxon>Actinomycetota</taxon>
        <taxon>Actinomycetes</taxon>
        <taxon>Mycobacteriales</taxon>
        <taxon>Nocardiaceae</taxon>
        <taxon>Williamsia</taxon>
    </lineage>
</organism>
<accession>A0A1N7CLJ0</accession>
<keyword evidence="3" id="KW-0328">Glycosyltransferase</keyword>
<dbReference type="GO" id="GO:0016757">
    <property type="term" value="F:glycosyltransferase activity"/>
    <property type="evidence" value="ECO:0007669"/>
    <property type="project" value="UniProtKB-KW"/>
</dbReference>
<sequence>MRWSVIAAILIIGLGIRYAYLDERTMDYTAFLSRWYDTIADNGGFSALKDKFADYNYPYLYLIAVLTYLHIPSLVGIKAISIVFDLVLAFFAYRIVGLRTARFSVRAAALGVVFLLPSVIANSAWWGQADGIYSAFALGGIYFLLRARRDVISSRASRIDSLWACVFFGIALGFKLQAVFVFPVLLWLLLRRRLPWYALLAIPAVYLALDIPALAVGADWKTVLSVYLDQTDSYKKLTLGAANLYQLLPISGDVTWLAYAGIATAAGLIAAFLAWSLWKRPPVTPASILVVATASAVVVPFLLPAMHDRYFYTAEVLSVVMAFYLPLRFILIPLLVQAAAIGVYHSSLSGDQGQGFGGGGRGGPGSGGTGSGSGRPGGMGSGGGAPSGTPGGGGPSGGNGGRPGGGGGGAPSGGPGGGGSGGYTSGRGDAMLSAYAACMAAAAVGLLYAVVDTLRRAWPSGAHRFSRPVIATTRSGRRSR</sequence>
<keyword evidence="4" id="KW-1185">Reference proteome</keyword>
<feature type="transmembrane region" description="Helical" evidence="2">
    <location>
        <begin position="196"/>
        <end position="218"/>
    </location>
</feature>
<protein>
    <submittedName>
        <fullName evidence="3">Mannosyltransferase related to Gpi18</fullName>
    </submittedName>
</protein>
<feature type="transmembrane region" description="Helical" evidence="2">
    <location>
        <begin position="316"/>
        <end position="344"/>
    </location>
</feature>
<dbReference type="Proteomes" id="UP000186218">
    <property type="component" value="Unassembled WGS sequence"/>
</dbReference>
<dbReference type="AlphaFoldDB" id="A0A1N7CLJ0"/>
<keyword evidence="3" id="KW-0808">Transferase</keyword>
<keyword evidence="2" id="KW-1133">Transmembrane helix</keyword>
<feature type="transmembrane region" description="Helical" evidence="2">
    <location>
        <begin position="59"/>
        <end position="91"/>
    </location>
</feature>
<gene>
    <name evidence="3" type="ORF">SAMN05445060_0212</name>
</gene>
<feature type="transmembrane region" description="Helical" evidence="2">
    <location>
        <begin position="103"/>
        <end position="120"/>
    </location>
</feature>
<evidence type="ECO:0000256" key="1">
    <source>
        <dbReference type="SAM" id="MobiDB-lite"/>
    </source>
</evidence>
<feature type="transmembrane region" description="Helical" evidence="2">
    <location>
        <begin position="284"/>
        <end position="304"/>
    </location>
</feature>
<dbReference type="STRING" id="1344003.SAMN05445060_0212"/>
<feature type="transmembrane region" description="Helical" evidence="2">
    <location>
        <begin position="166"/>
        <end position="190"/>
    </location>
</feature>
<name>A0A1N7CLJ0_9NOCA</name>